<name>A0ABC9C3F8_9POAL</name>
<dbReference type="Proteomes" id="UP001497457">
    <property type="component" value="Chromosome 28b"/>
</dbReference>
<dbReference type="PANTHER" id="PTHR33070:SF111">
    <property type="match status" value="1"/>
</dbReference>
<dbReference type="AlphaFoldDB" id="A0ABC9C3F8"/>
<gene>
    <name evidence="1" type="ORF">URODEC1_LOCUS71714</name>
</gene>
<sequence length="245" mass="27567">MACHLRYASAPSSPRSNETSVEDQLQSIKEITSSASATIETIYDVLRRLGSVYNNIEEIMYLPSSQVSLCQPKQRKAVEDELERSLLLLDLCNSMQESFSDIKTSIQEMQLITKRGDVAAVEAKIQFQSYIRFAKKAQKQFKKISNKSTSVNQESCRVVKLLAEASDVAVSILESTSHIMSKRIATQSSSKWSLIHKTFQKRRVVCEVEQLQILELEIANLEGGVETLFKTLIQSRVSLLNTLSL</sequence>
<protein>
    <submittedName>
        <fullName evidence="1">Uncharacterized protein</fullName>
    </submittedName>
</protein>
<reference evidence="2" key="1">
    <citation type="submission" date="2024-06" db="EMBL/GenBank/DDBJ databases">
        <authorList>
            <person name="Ryan C."/>
        </authorList>
    </citation>
    <scope>NUCLEOTIDE SEQUENCE [LARGE SCALE GENOMIC DNA]</scope>
</reference>
<evidence type="ECO:0000313" key="1">
    <source>
        <dbReference type="EMBL" id="CAL5014037.1"/>
    </source>
</evidence>
<keyword evidence="2" id="KW-1185">Reference proteome</keyword>
<dbReference type="PANTHER" id="PTHR33070">
    <property type="entry name" value="OS06G0725500 PROTEIN"/>
    <property type="match status" value="1"/>
</dbReference>
<reference evidence="1 2" key="2">
    <citation type="submission" date="2024-10" db="EMBL/GenBank/DDBJ databases">
        <authorList>
            <person name="Ryan C."/>
        </authorList>
    </citation>
    <scope>NUCLEOTIDE SEQUENCE [LARGE SCALE GENOMIC DNA]</scope>
</reference>
<proteinExistence type="predicted"/>
<accession>A0ABC9C3F8</accession>
<dbReference type="InterPro" id="IPR004320">
    <property type="entry name" value="BPS1_pln"/>
</dbReference>
<dbReference type="Pfam" id="PF03087">
    <property type="entry name" value="BPS1"/>
    <property type="match status" value="1"/>
</dbReference>
<evidence type="ECO:0000313" key="2">
    <source>
        <dbReference type="Proteomes" id="UP001497457"/>
    </source>
</evidence>
<organism evidence="1 2">
    <name type="scientific">Urochloa decumbens</name>
    <dbReference type="NCBI Taxonomy" id="240449"/>
    <lineage>
        <taxon>Eukaryota</taxon>
        <taxon>Viridiplantae</taxon>
        <taxon>Streptophyta</taxon>
        <taxon>Embryophyta</taxon>
        <taxon>Tracheophyta</taxon>
        <taxon>Spermatophyta</taxon>
        <taxon>Magnoliopsida</taxon>
        <taxon>Liliopsida</taxon>
        <taxon>Poales</taxon>
        <taxon>Poaceae</taxon>
        <taxon>PACMAD clade</taxon>
        <taxon>Panicoideae</taxon>
        <taxon>Panicodae</taxon>
        <taxon>Paniceae</taxon>
        <taxon>Melinidinae</taxon>
        <taxon>Urochloa</taxon>
    </lineage>
</organism>
<dbReference type="EMBL" id="OZ075138">
    <property type="protein sequence ID" value="CAL5014037.1"/>
    <property type="molecule type" value="Genomic_DNA"/>
</dbReference>